<dbReference type="InterPro" id="IPR001357">
    <property type="entry name" value="BRCT_dom"/>
</dbReference>
<sequence length="134" mass="14240">MTLVFTGNLEQLEKPLNQSELACRRIRRLSGPSGTVVVLSTQRDVAVTKAKLAGAKVTSAVSGRTTYLAVGSVLEDGRPIEEGAKFRKTQELKAAGKPGPSLLQESEFIEKLQKAGLMKAGSAIGKRASKTTAR</sequence>
<comment type="caution">
    <text evidence="2">The sequence shown here is derived from an EMBL/GenBank/DDBJ whole genome shotgun (WGS) entry which is preliminary data.</text>
</comment>
<reference evidence="2 3" key="1">
    <citation type="submission" date="2020-04" db="EMBL/GenBank/DDBJ databases">
        <title>Perkinsus olseni comparative genomics.</title>
        <authorList>
            <person name="Bogema D.R."/>
        </authorList>
    </citation>
    <scope>NUCLEOTIDE SEQUENCE [LARGE SCALE GENOMIC DNA]</scope>
    <source>
        <strain evidence="2">ATCC PRA-205</strain>
    </source>
</reference>
<evidence type="ECO:0000259" key="1">
    <source>
        <dbReference type="Pfam" id="PF00533"/>
    </source>
</evidence>
<name>A0A7J6TL86_PEROL</name>
<dbReference type="EMBL" id="JABANM010006338">
    <property type="protein sequence ID" value="KAF4746084.1"/>
    <property type="molecule type" value="Genomic_DNA"/>
</dbReference>
<proteinExistence type="predicted"/>
<feature type="domain" description="BRCT" evidence="1">
    <location>
        <begin position="37"/>
        <end position="95"/>
    </location>
</feature>
<accession>A0A7J6TL86</accession>
<gene>
    <name evidence="2" type="primary">RFC1_4</name>
    <name evidence="2" type="ORF">FOZ62_012039</name>
</gene>
<dbReference type="Pfam" id="PF00533">
    <property type="entry name" value="BRCT"/>
    <property type="match status" value="1"/>
</dbReference>
<organism evidence="2 3">
    <name type="scientific">Perkinsus olseni</name>
    <name type="common">Perkinsus atlanticus</name>
    <dbReference type="NCBI Taxonomy" id="32597"/>
    <lineage>
        <taxon>Eukaryota</taxon>
        <taxon>Sar</taxon>
        <taxon>Alveolata</taxon>
        <taxon>Perkinsozoa</taxon>
        <taxon>Perkinsea</taxon>
        <taxon>Perkinsida</taxon>
        <taxon>Perkinsidae</taxon>
        <taxon>Perkinsus</taxon>
    </lineage>
</organism>
<dbReference type="InterPro" id="IPR036420">
    <property type="entry name" value="BRCT_dom_sf"/>
</dbReference>
<dbReference type="Proteomes" id="UP000574390">
    <property type="component" value="Unassembled WGS sequence"/>
</dbReference>
<dbReference type="AlphaFoldDB" id="A0A7J6TL86"/>
<evidence type="ECO:0000313" key="3">
    <source>
        <dbReference type="Proteomes" id="UP000574390"/>
    </source>
</evidence>
<dbReference type="Gene3D" id="3.40.50.10190">
    <property type="entry name" value="BRCT domain"/>
    <property type="match status" value="1"/>
</dbReference>
<protein>
    <submittedName>
        <fullName evidence="2">Replication factor C subunit 1</fullName>
    </submittedName>
</protein>
<evidence type="ECO:0000313" key="2">
    <source>
        <dbReference type="EMBL" id="KAF4746084.1"/>
    </source>
</evidence>